<dbReference type="SUPFAM" id="SSF48113">
    <property type="entry name" value="Heme-dependent peroxidases"/>
    <property type="match status" value="1"/>
</dbReference>
<evidence type="ECO:0000256" key="8">
    <source>
        <dbReference type="RuleBase" id="RU363051"/>
    </source>
</evidence>
<proteinExistence type="inferred from homology"/>
<keyword evidence="5" id="KW-0479">Metal-binding</keyword>
<dbReference type="InterPro" id="IPR010255">
    <property type="entry name" value="Haem_peroxidase_sf"/>
</dbReference>
<keyword evidence="7" id="KW-0408">Iron</keyword>
<dbReference type="OrthoDB" id="2144714at2759"/>
<evidence type="ECO:0000259" key="10">
    <source>
        <dbReference type="PROSITE" id="PS50873"/>
    </source>
</evidence>
<evidence type="ECO:0000256" key="9">
    <source>
        <dbReference type="SAM" id="MobiDB-lite"/>
    </source>
</evidence>
<dbReference type="PANTHER" id="PTHR31356:SF53">
    <property type="entry name" value="HEME PEROXIDASE"/>
    <property type="match status" value="1"/>
</dbReference>
<comment type="caution">
    <text evidence="11">The sequence shown here is derived from an EMBL/GenBank/DDBJ whole genome shotgun (WGS) entry which is preliminary data.</text>
</comment>
<dbReference type="GO" id="GO:0020037">
    <property type="term" value="F:heme binding"/>
    <property type="evidence" value="ECO:0007669"/>
    <property type="project" value="UniProtKB-UniRule"/>
</dbReference>
<comment type="similarity">
    <text evidence="2">Belongs to the peroxidase family. Cytochrome c peroxidase subfamily.</text>
</comment>
<accession>A0A8K0UR59</accession>
<feature type="region of interest" description="Disordered" evidence="9">
    <location>
        <begin position="330"/>
        <end position="355"/>
    </location>
</feature>
<organism evidence="11 12">
    <name type="scientific">Cristinia sonorae</name>
    <dbReference type="NCBI Taxonomy" id="1940300"/>
    <lineage>
        <taxon>Eukaryota</taxon>
        <taxon>Fungi</taxon>
        <taxon>Dikarya</taxon>
        <taxon>Basidiomycota</taxon>
        <taxon>Agaricomycotina</taxon>
        <taxon>Agaricomycetes</taxon>
        <taxon>Agaricomycetidae</taxon>
        <taxon>Agaricales</taxon>
        <taxon>Pleurotineae</taxon>
        <taxon>Stephanosporaceae</taxon>
        <taxon>Cristinia</taxon>
    </lineage>
</organism>
<dbReference type="GO" id="GO:0000302">
    <property type="term" value="P:response to reactive oxygen species"/>
    <property type="evidence" value="ECO:0007669"/>
    <property type="project" value="TreeGrafter"/>
</dbReference>
<sequence>MSTTPFGRICIATLIASPAVVHALNTWPNPFLDELDSQLYDRQGYNGRNLPVGMLFGQDCSSFLFGPNAGRANAADWLRTAYHDMATHNTMDGTGGLDASIRFQAEQERPEAPFQNAGDGFQNTFAFIAGLSNRYFSLADNIALAAVTAVELCGGPKIPFRGGRVDAIEPNTPGVPEPQQSLEEHVSSFSRQGFTQEEMIGLIACGHTFGGVQHVAFPDIVPPSDDPQNTSGNSRFDTTFTHFDNRIDNNVTMSKFANPDVFRSTCANLLARMIDTVPGGVALTNVLEPIKFKPVAVSLVWVGGGNIKLRGEVRVWNSAPSEITMKWKARDGSSSPSFSAPLVQNTDHTTDPLIPDSPTITNRWYEFPDVLHNSTQSVSEFWFEVKNDDGSNKVENLGGVGYHLQDVVMITNNTCVGIDDGSLVLTVEAAIRADLGQPSRVYVKADETDQTGRPNLKIVDITAPLNRPTIAGYTLWGATFGLNATGAFYTVAVDIDGQTYETNWSAGSLDLNPVLLNSC</sequence>
<keyword evidence="4" id="KW-0349">Heme</keyword>
<evidence type="ECO:0000313" key="11">
    <source>
        <dbReference type="EMBL" id="KAH8101417.1"/>
    </source>
</evidence>
<feature type="chain" id="PRO_5035490110" description="Peroxidase" evidence="8">
    <location>
        <begin position="24"/>
        <end position="519"/>
    </location>
</feature>
<keyword evidence="3 8" id="KW-0575">Peroxidase</keyword>
<keyword evidence="6 8" id="KW-0560">Oxidoreductase</keyword>
<evidence type="ECO:0000313" key="12">
    <source>
        <dbReference type="Proteomes" id="UP000813824"/>
    </source>
</evidence>
<dbReference type="GO" id="GO:0034599">
    <property type="term" value="P:cellular response to oxidative stress"/>
    <property type="evidence" value="ECO:0007669"/>
    <property type="project" value="InterPro"/>
</dbReference>
<comment type="function">
    <text evidence="1">Destroys radicals which are normally produced within the cells and which are toxic to biological systems.</text>
</comment>
<keyword evidence="8" id="KW-0732">Signal</keyword>
<dbReference type="Pfam" id="PF00141">
    <property type="entry name" value="peroxidase"/>
    <property type="match status" value="1"/>
</dbReference>
<dbReference type="AlphaFoldDB" id="A0A8K0UR59"/>
<protein>
    <recommendedName>
        <fullName evidence="8">Peroxidase</fullName>
        <ecNumber evidence="8">1.11.1.-</ecNumber>
    </recommendedName>
</protein>
<dbReference type="GO" id="GO:0046872">
    <property type="term" value="F:metal ion binding"/>
    <property type="evidence" value="ECO:0007669"/>
    <property type="project" value="UniProtKB-UniRule"/>
</dbReference>
<feature type="signal peptide" evidence="8">
    <location>
        <begin position="1"/>
        <end position="23"/>
    </location>
</feature>
<dbReference type="InterPro" id="IPR002016">
    <property type="entry name" value="Haem_peroxidase"/>
</dbReference>
<dbReference type="InterPro" id="IPR044831">
    <property type="entry name" value="Ccp1-like"/>
</dbReference>
<dbReference type="EMBL" id="JAEVFJ010000012">
    <property type="protein sequence ID" value="KAH8101417.1"/>
    <property type="molecule type" value="Genomic_DNA"/>
</dbReference>
<reference evidence="11" key="1">
    <citation type="journal article" date="2021" name="New Phytol.">
        <title>Evolutionary innovations through gain and loss of genes in the ectomycorrhizal Boletales.</title>
        <authorList>
            <person name="Wu G."/>
            <person name="Miyauchi S."/>
            <person name="Morin E."/>
            <person name="Kuo A."/>
            <person name="Drula E."/>
            <person name="Varga T."/>
            <person name="Kohler A."/>
            <person name="Feng B."/>
            <person name="Cao Y."/>
            <person name="Lipzen A."/>
            <person name="Daum C."/>
            <person name="Hundley H."/>
            <person name="Pangilinan J."/>
            <person name="Johnson J."/>
            <person name="Barry K."/>
            <person name="LaButti K."/>
            <person name="Ng V."/>
            <person name="Ahrendt S."/>
            <person name="Min B."/>
            <person name="Choi I.G."/>
            <person name="Park H."/>
            <person name="Plett J.M."/>
            <person name="Magnuson J."/>
            <person name="Spatafora J.W."/>
            <person name="Nagy L.G."/>
            <person name="Henrissat B."/>
            <person name="Grigoriev I.V."/>
            <person name="Yang Z.L."/>
            <person name="Xu J."/>
            <person name="Martin F.M."/>
        </authorList>
    </citation>
    <scope>NUCLEOTIDE SEQUENCE</scope>
    <source>
        <strain evidence="11">KKN 215</strain>
    </source>
</reference>
<dbReference type="PRINTS" id="PR00458">
    <property type="entry name" value="PEROXIDASE"/>
</dbReference>
<evidence type="ECO:0000256" key="5">
    <source>
        <dbReference type="ARBA" id="ARBA00022723"/>
    </source>
</evidence>
<evidence type="ECO:0000256" key="1">
    <source>
        <dbReference type="ARBA" id="ARBA00003917"/>
    </source>
</evidence>
<dbReference type="EC" id="1.11.1.-" evidence="8"/>
<dbReference type="GO" id="GO:0042744">
    <property type="term" value="P:hydrogen peroxide catabolic process"/>
    <property type="evidence" value="ECO:0007669"/>
    <property type="project" value="TreeGrafter"/>
</dbReference>
<gene>
    <name evidence="11" type="ORF">BXZ70DRAFT_906556</name>
</gene>
<keyword evidence="12" id="KW-1185">Reference proteome</keyword>
<evidence type="ECO:0000256" key="7">
    <source>
        <dbReference type="ARBA" id="ARBA00023004"/>
    </source>
</evidence>
<evidence type="ECO:0000256" key="4">
    <source>
        <dbReference type="ARBA" id="ARBA00022617"/>
    </source>
</evidence>
<evidence type="ECO:0000256" key="3">
    <source>
        <dbReference type="ARBA" id="ARBA00022559"/>
    </source>
</evidence>
<dbReference type="Gene3D" id="1.10.520.10">
    <property type="match status" value="1"/>
</dbReference>
<evidence type="ECO:0000256" key="6">
    <source>
        <dbReference type="ARBA" id="ARBA00023002"/>
    </source>
</evidence>
<dbReference type="PROSITE" id="PS50873">
    <property type="entry name" value="PEROXIDASE_4"/>
    <property type="match status" value="1"/>
</dbReference>
<dbReference type="PRINTS" id="PR00459">
    <property type="entry name" value="ASPEROXIDASE"/>
</dbReference>
<dbReference type="Proteomes" id="UP000813824">
    <property type="component" value="Unassembled WGS sequence"/>
</dbReference>
<feature type="domain" description="Plant heme peroxidase family profile" evidence="10">
    <location>
        <begin position="74"/>
        <end position="314"/>
    </location>
</feature>
<dbReference type="Gene3D" id="1.10.420.10">
    <property type="entry name" value="Peroxidase, domain 2"/>
    <property type="match status" value="1"/>
</dbReference>
<name>A0A8K0UR59_9AGAR</name>
<dbReference type="InterPro" id="IPR002207">
    <property type="entry name" value="Peroxidase_I"/>
</dbReference>
<evidence type="ECO:0000256" key="2">
    <source>
        <dbReference type="ARBA" id="ARBA00005997"/>
    </source>
</evidence>
<dbReference type="PANTHER" id="PTHR31356">
    <property type="entry name" value="THYLAKOID LUMENAL 29 KDA PROTEIN, CHLOROPLASTIC-RELATED"/>
    <property type="match status" value="1"/>
</dbReference>
<dbReference type="GO" id="GO:0004601">
    <property type="term" value="F:peroxidase activity"/>
    <property type="evidence" value="ECO:0007669"/>
    <property type="project" value="UniProtKB-KW"/>
</dbReference>
<feature type="compositionally biased region" description="Polar residues" evidence="9">
    <location>
        <begin position="332"/>
        <end position="347"/>
    </location>
</feature>